<dbReference type="Proteomes" id="UP000005709">
    <property type="component" value="Unassembled WGS sequence"/>
</dbReference>
<evidence type="ECO:0000313" key="2">
    <source>
        <dbReference type="EMBL" id="EEV16725.1"/>
    </source>
</evidence>
<feature type="region of interest" description="Disordered" evidence="1">
    <location>
        <begin position="1"/>
        <end position="31"/>
    </location>
</feature>
<sequence>MIITPRLGNGTVSVSLSKPSSSTSESSGPCKRELRNSTLCSSIDTPFLDLAYDTKMRREFYKFQIKSS</sequence>
<keyword evidence="3" id="KW-1185">Reference proteome</keyword>
<proteinExistence type="predicted"/>
<dbReference type="AlphaFoldDB" id="C8PKW6"/>
<name>C8PKW6_9BACT</name>
<evidence type="ECO:0000313" key="3">
    <source>
        <dbReference type="Proteomes" id="UP000005709"/>
    </source>
</evidence>
<accession>C8PKW6</accession>
<evidence type="ECO:0000256" key="1">
    <source>
        <dbReference type="SAM" id="MobiDB-lite"/>
    </source>
</evidence>
<feature type="compositionally biased region" description="Low complexity" evidence="1">
    <location>
        <begin position="13"/>
        <end position="27"/>
    </location>
</feature>
<dbReference type="EMBL" id="ACYG01000030">
    <property type="protein sequence ID" value="EEV16725.1"/>
    <property type="molecule type" value="Genomic_DNA"/>
</dbReference>
<gene>
    <name evidence="2" type="ORF">CAMGR0001_0339</name>
</gene>
<reference evidence="2 3" key="1">
    <citation type="submission" date="2009-07" db="EMBL/GenBank/DDBJ databases">
        <authorList>
            <person name="Madupu R."/>
            <person name="Sebastian Y."/>
            <person name="Durkin A.S."/>
            <person name="Torralba M."/>
            <person name="Methe B."/>
            <person name="Sutton G.G."/>
            <person name="Strausberg R.L."/>
            <person name="Nelson K.E."/>
        </authorList>
    </citation>
    <scope>NUCLEOTIDE SEQUENCE [LARGE SCALE GENOMIC DNA]</scope>
    <source>
        <strain evidence="2 3">RM3268</strain>
    </source>
</reference>
<organism evidence="2 3">
    <name type="scientific">Campylobacter gracilis RM3268</name>
    <dbReference type="NCBI Taxonomy" id="553220"/>
    <lineage>
        <taxon>Bacteria</taxon>
        <taxon>Pseudomonadati</taxon>
        <taxon>Campylobacterota</taxon>
        <taxon>Epsilonproteobacteria</taxon>
        <taxon>Campylobacterales</taxon>
        <taxon>Campylobacteraceae</taxon>
        <taxon>Campylobacter</taxon>
    </lineage>
</organism>
<comment type="caution">
    <text evidence="2">The sequence shown here is derived from an EMBL/GenBank/DDBJ whole genome shotgun (WGS) entry which is preliminary data.</text>
</comment>
<protein>
    <submittedName>
        <fullName evidence="2">Uncharacterized protein</fullName>
    </submittedName>
</protein>